<feature type="transmembrane region" description="Helical" evidence="1">
    <location>
        <begin position="12"/>
        <end position="30"/>
    </location>
</feature>
<dbReference type="RefSeq" id="WP_187685155.1">
    <property type="nucleotide sequence ID" value="NZ_AP023396.1"/>
</dbReference>
<keyword evidence="3" id="KW-1185">Reference proteome</keyword>
<evidence type="ECO:0000313" key="3">
    <source>
        <dbReference type="Proteomes" id="UP000516173"/>
    </source>
</evidence>
<sequence>MVDTESVRLYQGVVYIGFLLSAVQTIWLGTPPTPVAQAMGDMVELMWLALLIACPLLAALGYWRRERPDGLWLLAASDAASACTTAAYVAAVLQATWAERASFAAWLAAALSVCSVLILWRDLRRIRATARLVKEAKRE</sequence>
<keyword evidence="1" id="KW-0472">Membrane</keyword>
<dbReference type="KEGG" id="nwl:NWFMUON74_61730"/>
<evidence type="ECO:0000313" key="2">
    <source>
        <dbReference type="EMBL" id="BCK58401.1"/>
    </source>
</evidence>
<dbReference type="GeneID" id="80350581"/>
<dbReference type="AlphaFoldDB" id="A0A7G1KTZ7"/>
<evidence type="ECO:0000256" key="1">
    <source>
        <dbReference type="SAM" id="Phobius"/>
    </source>
</evidence>
<protein>
    <submittedName>
        <fullName evidence="2">Uncharacterized protein</fullName>
    </submittedName>
</protein>
<keyword evidence="1" id="KW-0812">Transmembrane</keyword>
<name>A0A7G1KTZ7_9NOCA</name>
<accession>A0A7G1KTZ7</accession>
<proteinExistence type="predicted"/>
<dbReference type="Proteomes" id="UP000516173">
    <property type="component" value="Chromosome"/>
</dbReference>
<feature type="transmembrane region" description="Helical" evidence="1">
    <location>
        <begin position="103"/>
        <end position="120"/>
    </location>
</feature>
<reference evidence="2 3" key="1">
    <citation type="submission" date="2020-08" db="EMBL/GenBank/DDBJ databases">
        <title>Genome Sequencing of Nocardia wallacei strain FMUON74 and assembly.</title>
        <authorList>
            <person name="Toyokawa M."/>
            <person name="Uesaka K."/>
        </authorList>
    </citation>
    <scope>NUCLEOTIDE SEQUENCE [LARGE SCALE GENOMIC DNA]</scope>
    <source>
        <strain evidence="2 3">FMUON74</strain>
    </source>
</reference>
<feature type="transmembrane region" description="Helical" evidence="1">
    <location>
        <begin position="45"/>
        <end position="63"/>
    </location>
</feature>
<gene>
    <name evidence="2" type="ORF">NWFMUON74_61730</name>
</gene>
<feature type="transmembrane region" description="Helical" evidence="1">
    <location>
        <begin position="70"/>
        <end position="91"/>
    </location>
</feature>
<dbReference type="EMBL" id="AP023396">
    <property type="protein sequence ID" value="BCK58401.1"/>
    <property type="molecule type" value="Genomic_DNA"/>
</dbReference>
<organism evidence="2 3">
    <name type="scientific">Nocardia wallacei</name>
    <dbReference type="NCBI Taxonomy" id="480035"/>
    <lineage>
        <taxon>Bacteria</taxon>
        <taxon>Bacillati</taxon>
        <taxon>Actinomycetota</taxon>
        <taxon>Actinomycetes</taxon>
        <taxon>Mycobacteriales</taxon>
        <taxon>Nocardiaceae</taxon>
        <taxon>Nocardia</taxon>
    </lineage>
</organism>
<keyword evidence="1" id="KW-1133">Transmembrane helix</keyword>